<keyword evidence="4" id="KW-1185">Reference proteome</keyword>
<name>A0A843U6R5_COLES</name>
<protein>
    <recommendedName>
        <fullName evidence="5">Secreted protein</fullName>
    </recommendedName>
</protein>
<feature type="compositionally biased region" description="Basic and acidic residues" evidence="1">
    <location>
        <begin position="260"/>
        <end position="277"/>
    </location>
</feature>
<dbReference type="AlphaFoldDB" id="A0A843U6R5"/>
<feature type="signal peptide" evidence="2">
    <location>
        <begin position="1"/>
        <end position="16"/>
    </location>
</feature>
<dbReference type="EMBL" id="NMUH01000375">
    <property type="protein sequence ID" value="MQL77956.1"/>
    <property type="molecule type" value="Genomic_DNA"/>
</dbReference>
<comment type="caution">
    <text evidence="3">The sequence shown here is derived from an EMBL/GenBank/DDBJ whole genome shotgun (WGS) entry which is preliminary data.</text>
</comment>
<reference evidence="3" key="1">
    <citation type="submission" date="2017-07" db="EMBL/GenBank/DDBJ databases">
        <title>Taro Niue Genome Assembly and Annotation.</title>
        <authorList>
            <person name="Atibalentja N."/>
            <person name="Keating K."/>
            <person name="Fields C.J."/>
        </authorList>
    </citation>
    <scope>NUCLEOTIDE SEQUENCE</scope>
    <source>
        <strain evidence="3">Niue_2</strain>
        <tissue evidence="3">Leaf</tissue>
    </source>
</reference>
<feature type="region of interest" description="Disordered" evidence="1">
    <location>
        <begin position="245"/>
        <end position="277"/>
    </location>
</feature>
<sequence length="277" mass="29287">MGFMCLFLLVADMVAAAAGSLYHNHTLETGNSWLDALADHRVVEELLKLLLGSCCRVSATAPTSALVCHCSCLIGVGIAGTSSTVGRNFSSAGLGAFVKNVVVEELLKLLLGSCCHASATAPTSTLVCHCSCLIGMGIAGTSSTVGRNFSSTGLGAFVKNPPVDSRSKSVDRRTSDRTSGFWTVWICRQIPCCCRKIHTEPDNLNSVCSHLSTAPSWPSTGFMVREFRVNTKSLMREELAAVDRQPITTPSVAAGASEVDSGRVGDPRDDGEAMRRA</sequence>
<feature type="chain" id="PRO_5032974213" description="Secreted protein" evidence="2">
    <location>
        <begin position="17"/>
        <end position="277"/>
    </location>
</feature>
<keyword evidence="2" id="KW-0732">Signal</keyword>
<gene>
    <name evidence="3" type="ORF">Taro_010386</name>
</gene>
<proteinExistence type="predicted"/>
<evidence type="ECO:0000313" key="3">
    <source>
        <dbReference type="EMBL" id="MQL77956.1"/>
    </source>
</evidence>
<organism evidence="3 4">
    <name type="scientific">Colocasia esculenta</name>
    <name type="common">Wild taro</name>
    <name type="synonym">Arum esculentum</name>
    <dbReference type="NCBI Taxonomy" id="4460"/>
    <lineage>
        <taxon>Eukaryota</taxon>
        <taxon>Viridiplantae</taxon>
        <taxon>Streptophyta</taxon>
        <taxon>Embryophyta</taxon>
        <taxon>Tracheophyta</taxon>
        <taxon>Spermatophyta</taxon>
        <taxon>Magnoliopsida</taxon>
        <taxon>Liliopsida</taxon>
        <taxon>Araceae</taxon>
        <taxon>Aroideae</taxon>
        <taxon>Colocasieae</taxon>
        <taxon>Colocasia</taxon>
    </lineage>
</organism>
<dbReference type="Proteomes" id="UP000652761">
    <property type="component" value="Unassembled WGS sequence"/>
</dbReference>
<evidence type="ECO:0000256" key="2">
    <source>
        <dbReference type="SAM" id="SignalP"/>
    </source>
</evidence>
<evidence type="ECO:0000313" key="4">
    <source>
        <dbReference type="Proteomes" id="UP000652761"/>
    </source>
</evidence>
<evidence type="ECO:0008006" key="5">
    <source>
        <dbReference type="Google" id="ProtNLM"/>
    </source>
</evidence>
<evidence type="ECO:0000256" key="1">
    <source>
        <dbReference type="SAM" id="MobiDB-lite"/>
    </source>
</evidence>
<accession>A0A843U6R5</accession>